<dbReference type="GO" id="GO:0016810">
    <property type="term" value="F:hydrolase activity, acting on carbon-nitrogen (but not peptide) bonds"/>
    <property type="evidence" value="ECO:0007669"/>
    <property type="project" value="InterPro"/>
</dbReference>
<dbReference type="eggNOG" id="COG1228">
    <property type="taxonomic scope" value="Bacteria"/>
</dbReference>
<dbReference type="SUPFAM" id="SSF51338">
    <property type="entry name" value="Composite domain of metallo-dependent hydrolases"/>
    <property type="match status" value="1"/>
</dbReference>
<keyword evidence="2" id="KW-0378">Hydrolase</keyword>
<dbReference type="EMBL" id="CP001034">
    <property type="protein sequence ID" value="ACB86269.1"/>
    <property type="molecule type" value="Genomic_DNA"/>
</dbReference>
<dbReference type="HOGENOM" id="CLU_023620_2_2_9"/>
<dbReference type="InterPro" id="IPR051781">
    <property type="entry name" value="Metallo-dep_Hydrolase"/>
</dbReference>
<reference evidence="2 3" key="2">
    <citation type="journal article" date="2011" name="J. Bacteriol.">
        <title>Complete genome sequence of the anaerobic, halophilic alkalithermophile Natranaerobius thermophilus JW/NM-WN-LF.</title>
        <authorList>
            <person name="Zhao B."/>
            <person name="Mesbah N.M."/>
            <person name="Dalin E."/>
            <person name="Goodwin L."/>
            <person name="Nolan M."/>
            <person name="Pitluck S."/>
            <person name="Chertkov O."/>
            <person name="Brettin T.S."/>
            <person name="Han J."/>
            <person name="Larimer F.W."/>
            <person name="Land M.L."/>
            <person name="Hauser L."/>
            <person name="Kyrpides N."/>
            <person name="Wiegel J."/>
        </authorList>
    </citation>
    <scope>NUCLEOTIDE SEQUENCE [LARGE SCALE GENOMIC DNA]</scope>
    <source>
        <strain evidence="3">ATCC BAA-1301 / DSM 18059 / JW/NM-WN-LF</strain>
    </source>
</reference>
<dbReference type="PANTHER" id="PTHR43135">
    <property type="entry name" value="ALPHA-D-RIBOSE 1-METHYLPHOSPHONATE 5-TRIPHOSPHATE DIPHOSPHATASE"/>
    <property type="match status" value="1"/>
</dbReference>
<feature type="domain" description="Amidohydrolase-related" evidence="1">
    <location>
        <begin position="58"/>
        <end position="394"/>
    </location>
</feature>
<protein>
    <submittedName>
        <fullName evidence="2">Amidohydrolase</fullName>
    </submittedName>
</protein>
<dbReference type="SUPFAM" id="SSF51556">
    <property type="entry name" value="Metallo-dependent hydrolases"/>
    <property type="match status" value="1"/>
</dbReference>
<dbReference type="InterPro" id="IPR032466">
    <property type="entry name" value="Metal_Hydrolase"/>
</dbReference>
<dbReference type="InterPro" id="IPR006680">
    <property type="entry name" value="Amidohydro-rel"/>
</dbReference>
<dbReference type="STRING" id="457570.Nther_2716"/>
<evidence type="ECO:0000259" key="1">
    <source>
        <dbReference type="Pfam" id="PF01979"/>
    </source>
</evidence>
<dbReference type="Gene3D" id="2.30.40.10">
    <property type="entry name" value="Urease, subunit C, domain 1"/>
    <property type="match status" value="1"/>
</dbReference>
<dbReference type="InterPro" id="IPR057744">
    <property type="entry name" value="OTAase-like"/>
</dbReference>
<dbReference type="InParanoid" id="B2A2Q1"/>
<dbReference type="OrthoDB" id="9797498at2"/>
<organism evidence="2 3">
    <name type="scientific">Natranaerobius thermophilus (strain ATCC BAA-1301 / DSM 18059 / JW/NM-WN-LF)</name>
    <dbReference type="NCBI Taxonomy" id="457570"/>
    <lineage>
        <taxon>Bacteria</taxon>
        <taxon>Bacillati</taxon>
        <taxon>Bacillota</taxon>
        <taxon>Clostridia</taxon>
        <taxon>Natranaerobiales</taxon>
        <taxon>Natranaerobiaceae</taxon>
        <taxon>Natranaerobius</taxon>
    </lineage>
</organism>
<dbReference type="KEGG" id="nth:Nther_2716"/>
<dbReference type="InterPro" id="IPR011059">
    <property type="entry name" value="Metal-dep_hydrolase_composite"/>
</dbReference>
<dbReference type="PANTHER" id="PTHR43135:SF3">
    <property type="entry name" value="ALPHA-D-RIBOSE 1-METHYLPHOSPHONATE 5-TRIPHOSPHATE DIPHOSPHATASE"/>
    <property type="match status" value="1"/>
</dbReference>
<dbReference type="Proteomes" id="UP000001683">
    <property type="component" value="Chromosome"/>
</dbReference>
<dbReference type="CDD" id="cd01299">
    <property type="entry name" value="Met_dep_hydrolase_A"/>
    <property type="match status" value="1"/>
</dbReference>
<sequence>MKAIKALTNVTIIDGTGKEPVPNGVVVINEQGEIHSWGEMDEIDIPSDAEIRDYQGKTLMPGIVDTHVHFCFEPCADPFSVLTKESDARTGLKAASYALKTLLSGVTTVRDMGGKNYVDLDLRDSIHEGKHLGPRMFASGKILTMTGGHGWAIGEEIDGESEARKGARKQLKKGADLLKIMATGGVMTEGVEPGSPQLTKEEIKAAVEEAHKGGKKTATHAQGIRGIKNAIEAGIDSVEHGIFLDNDIIETMVEQEVYLVPTLSAPYWISEKGREAGIPEHAVKKSDAIIEDHVSNFKKAYEAGVNIALGTDAGTPFNEHGKNSFELELMVKHGMDPLEAIKTATYMGAELLGISDKVGQIAPGLYADLLIIDGDPVADIEDIEKIHSIYKMGREIKPEELTIAESV</sequence>
<evidence type="ECO:0000313" key="2">
    <source>
        <dbReference type="EMBL" id="ACB86269.1"/>
    </source>
</evidence>
<name>B2A2Q1_NATTJ</name>
<dbReference type="Gene3D" id="3.20.20.140">
    <property type="entry name" value="Metal-dependent hydrolases"/>
    <property type="match status" value="1"/>
</dbReference>
<dbReference type="AlphaFoldDB" id="B2A2Q1"/>
<proteinExistence type="predicted"/>
<reference evidence="2 3" key="1">
    <citation type="submission" date="2008-04" db="EMBL/GenBank/DDBJ databases">
        <title>Complete sequence of chromosome of Natranaerobius thermophilus JW/NM-WN-LF.</title>
        <authorList>
            <consortium name="US DOE Joint Genome Institute"/>
            <person name="Copeland A."/>
            <person name="Lucas S."/>
            <person name="Lapidus A."/>
            <person name="Glavina del Rio T."/>
            <person name="Dalin E."/>
            <person name="Tice H."/>
            <person name="Bruce D."/>
            <person name="Goodwin L."/>
            <person name="Pitluck S."/>
            <person name="Chertkov O."/>
            <person name="Brettin T."/>
            <person name="Detter J.C."/>
            <person name="Han C."/>
            <person name="Kuske C.R."/>
            <person name="Schmutz J."/>
            <person name="Larimer F."/>
            <person name="Land M."/>
            <person name="Hauser L."/>
            <person name="Kyrpides N."/>
            <person name="Lykidis A."/>
            <person name="Mesbah N.M."/>
            <person name="Wiegel J."/>
        </authorList>
    </citation>
    <scope>NUCLEOTIDE SEQUENCE [LARGE SCALE GENOMIC DNA]</scope>
    <source>
        <strain evidence="3">ATCC BAA-1301 / DSM 18059 / JW/NM-WN-LF</strain>
    </source>
</reference>
<evidence type="ECO:0000313" key="3">
    <source>
        <dbReference type="Proteomes" id="UP000001683"/>
    </source>
</evidence>
<dbReference type="RefSeq" id="WP_012449105.1">
    <property type="nucleotide sequence ID" value="NC_010718.1"/>
</dbReference>
<keyword evidence="3" id="KW-1185">Reference proteome</keyword>
<accession>B2A2Q1</accession>
<dbReference type="Pfam" id="PF01979">
    <property type="entry name" value="Amidohydro_1"/>
    <property type="match status" value="1"/>
</dbReference>
<gene>
    <name evidence="2" type="ordered locus">Nther_2716</name>
</gene>